<keyword evidence="5" id="KW-0812">Transmembrane</keyword>
<dbReference type="EMBL" id="FNSV01000005">
    <property type="protein sequence ID" value="SEB79508.1"/>
    <property type="molecule type" value="Genomic_DNA"/>
</dbReference>
<comment type="similarity">
    <text evidence="2">Belongs to the major facilitator superfamily. Metabolite:H+ Symporter (MHS) family (TC 2.A.1.6) family.</text>
</comment>
<evidence type="ECO:0000256" key="7">
    <source>
        <dbReference type="ARBA" id="ARBA00022989"/>
    </source>
</evidence>
<dbReference type="GO" id="GO:0015293">
    <property type="term" value="F:symporter activity"/>
    <property type="evidence" value="ECO:0007669"/>
    <property type="project" value="UniProtKB-KW"/>
</dbReference>
<dbReference type="InterPro" id="IPR020846">
    <property type="entry name" value="MFS_dom"/>
</dbReference>
<evidence type="ECO:0000256" key="1">
    <source>
        <dbReference type="ARBA" id="ARBA00004651"/>
    </source>
</evidence>
<evidence type="ECO:0000256" key="3">
    <source>
        <dbReference type="ARBA" id="ARBA00022448"/>
    </source>
</evidence>
<keyword evidence="6" id="KW-0769">Symport</keyword>
<dbReference type="PANTHER" id="PTHR43528">
    <property type="entry name" value="ALPHA-KETOGLUTARATE PERMEASE"/>
    <property type="match status" value="1"/>
</dbReference>
<dbReference type="AlphaFoldDB" id="A0A1H4M9U5"/>
<dbReference type="Pfam" id="PF00083">
    <property type="entry name" value="Sugar_tr"/>
    <property type="match status" value="1"/>
</dbReference>
<keyword evidence="3" id="KW-0813">Transport</keyword>
<comment type="subcellular location">
    <subcellularLocation>
        <location evidence="1">Cell membrane</location>
        <topology evidence="1">Multi-pass membrane protein</topology>
    </subcellularLocation>
</comment>
<organism evidence="10 11">
    <name type="scientific">Rhodococcus koreensis</name>
    <dbReference type="NCBI Taxonomy" id="99653"/>
    <lineage>
        <taxon>Bacteria</taxon>
        <taxon>Bacillati</taxon>
        <taxon>Actinomycetota</taxon>
        <taxon>Actinomycetes</taxon>
        <taxon>Mycobacteriales</taxon>
        <taxon>Nocardiaceae</taxon>
        <taxon>Rhodococcus</taxon>
    </lineage>
</organism>
<accession>A0A1H4M9U5</accession>
<evidence type="ECO:0000313" key="10">
    <source>
        <dbReference type="EMBL" id="SEB79508.1"/>
    </source>
</evidence>
<dbReference type="Gene3D" id="1.20.1250.20">
    <property type="entry name" value="MFS general substrate transporter like domains"/>
    <property type="match status" value="2"/>
</dbReference>
<name>A0A1H4M9U5_9NOCA</name>
<feature type="domain" description="Major facilitator superfamily (MFS) profile" evidence="9">
    <location>
        <begin position="38"/>
        <end position="444"/>
    </location>
</feature>
<dbReference type="RefSeq" id="WP_083395529.1">
    <property type="nucleotide sequence ID" value="NZ_CP070609.1"/>
</dbReference>
<dbReference type="InterPro" id="IPR051084">
    <property type="entry name" value="H+-coupled_symporters"/>
</dbReference>
<evidence type="ECO:0000259" key="9">
    <source>
        <dbReference type="PROSITE" id="PS50850"/>
    </source>
</evidence>
<dbReference type="Proteomes" id="UP000183561">
    <property type="component" value="Unassembled WGS sequence"/>
</dbReference>
<protein>
    <submittedName>
        <fullName evidence="10">MFS transporter, MHS family, alpha-ketoglutarate permease</fullName>
    </submittedName>
</protein>
<keyword evidence="7" id="KW-1133">Transmembrane helix</keyword>
<keyword evidence="8" id="KW-0472">Membrane</keyword>
<dbReference type="InterPro" id="IPR005829">
    <property type="entry name" value="Sugar_transporter_CS"/>
</dbReference>
<reference evidence="11" key="1">
    <citation type="submission" date="2016-10" db="EMBL/GenBank/DDBJ databases">
        <authorList>
            <person name="Varghese N."/>
            <person name="Submissions S."/>
        </authorList>
    </citation>
    <scope>NUCLEOTIDE SEQUENCE [LARGE SCALE GENOMIC DNA]</scope>
    <source>
        <strain evidence="11">DSM 44498</strain>
    </source>
</reference>
<dbReference type="PANTHER" id="PTHR43528:SF1">
    <property type="entry name" value="ALPHA-KETOGLUTARATE PERMEASE"/>
    <property type="match status" value="1"/>
</dbReference>
<gene>
    <name evidence="10" type="ORF">SAMN04490239_1690</name>
</gene>
<dbReference type="OrthoDB" id="8953821at2"/>
<dbReference type="InterPro" id="IPR005828">
    <property type="entry name" value="MFS_sugar_transport-like"/>
</dbReference>
<evidence type="ECO:0000256" key="8">
    <source>
        <dbReference type="ARBA" id="ARBA00023136"/>
    </source>
</evidence>
<dbReference type="InterPro" id="IPR011701">
    <property type="entry name" value="MFS"/>
</dbReference>
<evidence type="ECO:0000313" key="11">
    <source>
        <dbReference type="Proteomes" id="UP000183561"/>
    </source>
</evidence>
<dbReference type="PROSITE" id="PS50850">
    <property type="entry name" value="MFS"/>
    <property type="match status" value="1"/>
</dbReference>
<dbReference type="InterPro" id="IPR036259">
    <property type="entry name" value="MFS_trans_sf"/>
</dbReference>
<evidence type="ECO:0000256" key="2">
    <source>
        <dbReference type="ARBA" id="ARBA00008240"/>
    </source>
</evidence>
<dbReference type="Pfam" id="PF07690">
    <property type="entry name" value="MFS_1"/>
    <property type="match status" value="1"/>
</dbReference>
<proteinExistence type="inferred from homology"/>
<dbReference type="GO" id="GO:0005886">
    <property type="term" value="C:plasma membrane"/>
    <property type="evidence" value="ECO:0007669"/>
    <property type="project" value="UniProtKB-SubCell"/>
</dbReference>
<evidence type="ECO:0000256" key="5">
    <source>
        <dbReference type="ARBA" id="ARBA00022692"/>
    </source>
</evidence>
<evidence type="ECO:0000256" key="4">
    <source>
        <dbReference type="ARBA" id="ARBA00022475"/>
    </source>
</evidence>
<evidence type="ECO:0000256" key="6">
    <source>
        <dbReference type="ARBA" id="ARBA00022847"/>
    </source>
</evidence>
<dbReference type="PROSITE" id="PS00217">
    <property type="entry name" value="SUGAR_TRANSPORT_2"/>
    <property type="match status" value="1"/>
</dbReference>
<sequence>MDPHDETVILEPGRSPSAETNDHAAPAEAQRRPRSARTLVSLGAGVAIEWYDWSVYATFSVFFAAQFFSGTGSAALLKTLAVFAAGFIARPIGGFVLGWLSDRRGRKFAMMWSISLAAAGSLLIGLTPTAASIGVLAPIVLVSARLLQGLGTGGEVPTAQTYLAEAAPPRTRGLWSSSMYISISVAVLFGTLLGALLSELLTKDQMFAFGWRIPFLIGGALGLVILILRSALPETEAFESTQSDDSHQASDSIWKEIRRRPKLQVRVVCFCVGGTVIYYVWAVATPAFAIAERGINPTSALWMASIAMVLFMIALPLWGALSDRIGRRPVLLTSFLSLIALMFPLNWLIQGSAWQLLLAMGIALIFIAGLASITPAVIAEMFPTRIRTTGAAVPYSIATAIFGGTAPYLLSLFDQLHMPAAFNLYVMGLMAVSAITVWFMPETRAISLDD</sequence>
<keyword evidence="4" id="KW-1003">Cell membrane</keyword>
<dbReference type="SUPFAM" id="SSF103473">
    <property type="entry name" value="MFS general substrate transporter"/>
    <property type="match status" value="1"/>
</dbReference>
<keyword evidence="11" id="KW-1185">Reference proteome</keyword>